<dbReference type="OrthoDB" id="288935at2"/>
<sequence>MRRIDLPDSPSSPDDRHARCVSLSCRPVGLGWVFTLICCGTLVTSAPLFAQQIAAISGDAVSGAEADAKPVPPFDPVEESFLVPPQTVGSIPGELPPAFDSDDAFEDWASEVLPVSNQSATQSPLPLPPSTQVNTPVAQQIQPPLPSAPEAGKTTGTTAAEDPNSPVPWAGNDRPVVSLKASIALPAGEIPRNRAREMASTLPTQVMVTGISRPWLWQEVEWEAAATRHLPLYFEEPMLERLGYTHGWGRETCDYCATDCDRMKAEAFQPFVSAAAFFGRVPILPYQMGVDLPWEPIYTLGEPLPGSPAPYEKRLIPWSLRGALFQAGATTGAVFIVP</sequence>
<reference evidence="2 3" key="1">
    <citation type="submission" date="2019-02" db="EMBL/GenBank/DDBJ databases">
        <title>Deep-cultivation of Planctomycetes and their phenomic and genomic characterization uncovers novel biology.</title>
        <authorList>
            <person name="Wiegand S."/>
            <person name="Jogler M."/>
            <person name="Boedeker C."/>
            <person name="Pinto D."/>
            <person name="Vollmers J."/>
            <person name="Rivas-Marin E."/>
            <person name="Kohn T."/>
            <person name="Peeters S.H."/>
            <person name="Heuer A."/>
            <person name="Rast P."/>
            <person name="Oberbeckmann S."/>
            <person name="Bunk B."/>
            <person name="Jeske O."/>
            <person name="Meyerdierks A."/>
            <person name="Storesund J.E."/>
            <person name="Kallscheuer N."/>
            <person name="Luecker S."/>
            <person name="Lage O.M."/>
            <person name="Pohl T."/>
            <person name="Merkel B.J."/>
            <person name="Hornburger P."/>
            <person name="Mueller R.-W."/>
            <person name="Bruemmer F."/>
            <person name="Labrenz M."/>
            <person name="Spormann A.M."/>
            <person name="Op den Camp H."/>
            <person name="Overmann J."/>
            <person name="Amann R."/>
            <person name="Jetten M.S.M."/>
            <person name="Mascher T."/>
            <person name="Medema M.H."/>
            <person name="Devos D.P."/>
            <person name="Kaster A.-K."/>
            <person name="Ovreas L."/>
            <person name="Rohde M."/>
            <person name="Galperin M.Y."/>
            <person name="Jogler C."/>
        </authorList>
    </citation>
    <scope>NUCLEOTIDE SEQUENCE [LARGE SCALE GENOMIC DNA]</scope>
    <source>
        <strain evidence="2 3">Spb1</strain>
    </source>
</reference>
<evidence type="ECO:0000313" key="3">
    <source>
        <dbReference type="Proteomes" id="UP000315349"/>
    </source>
</evidence>
<dbReference type="KEGG" id="peh:Spb1_13570"/>
<proteinExistence type="predicted"/>
<feature type="compositionally biased region" description="Polar residues" evidence="1">
    <location>
        <begin position="116"/>
        <end position="142"/>
    </location>
</feature>
<protein>
    <submittedName>
        <fullName evidence="2">Uncharacterized protein</fullName>
    </submittedName>
</protein>
<organism evidence="2 3">
    <name type="scientific">Planctopirus ephydatiae</name>
    <dbReference type="NCBI Taxonomy" id="2528019"/>
    <lineage>
        <taxon>Bacteria</taxon>
        <taxon>Pseudomonadati</taxon>
        <taxon>Planctomycetota</taxon>
        <taxon>Planctomycetia</taxon>
        <taxon>Planctomycetales</taxon>
        <taxon>Planctomycetaceae</taxon>
        <taxon>Planctopirus</taxon>
    </lineage>
</organism>
<evidence type="ECO:0000256" key="1">
    <source>
        <dbReference type="SAM" id="MobiDB-lite"/>
    </source>
</evidence>
<gene>
    <name evidence="2" type="ORF">Spb1_13570</name>
</gene>
<name>A0A518GLB9_9PLAN</name>
<feature type="compositionally biased region" description="Low complexity" evidence="1">
    <location>
        <begin position="148"/>
        <end position="161"/>
    </location>
</feature>
<dbReference type="AlphaFoldDB" id="A0A518GLB9"/>
<feature type="region of interest" description="Disordered" evidence="1">
    <location>
        <begin position="116"/>
        <end position="173"/>
    </location>
</feature>
<dbReference type="EMBL" id="CP036299">
    <property type="protein sequence ID" value="QDV29452.1"/>
    <property type="molecule type" value="Genomic_DNA"/>
</dbReference>
<evidence type="ECO:0000313" key="2">
    <source>
        <dbReference type="EMBL" id="QDV29452.1"/>
    </source>
</evidence>
<dbReference type="Proteomes" id="UP000315349">
    <property type="component" value="Chromosome"/>
</dbReference>
<keyword evidence="3" id="KW-1185">Reference proteome</keyword>
<accession>A0A518GLB9</accession>
<dbReference type="RefSeq" id="WP_145297316.1">
    <property type="nucleotide sequence ID" value="NZ_CP036299.1"/>
</dbReference>